<dbReference type="EMBL" id="SMGQ01000011">
    <property type="protein sequence ID" value="TCK98198.1"/>
    <property type="molecule type" value="Genomic_DNA"/>
</dbReference>
<evidence type="ECO:0000313" key="2">
    <source>
        <dbReference type="EMBL" id="TCK98198.1"/>
    </source>
</evidence>
<dbReference type="InterPro" id="IPR036866">
    <property type="entry name" value="RibonucZ/Hydroxyglut_hydro"/>
</dbReference>
<dbReference type="Proteomes" id="UP000294545">
    <property type="component" value="Unassembled WGS sequence"/>
</dbReference>
<dbReference type="PANTHER" id="PTHR47619:SF1">
    <property type="entry name" value="EXODEOXYRIBONUCLEASE WALJ"/>
    <property type="match status" value="1"/>
</dbReference>
<evidence type="ECO:0000259" key="1">
    <source>
        <dbReference type="SMART" id="SM00849"/>
    </source>
</evidence>
<feature type="domain" description="Metallo-beta-lactamase" evidence="1">
    <location>
        <begin position="13"/>
        <end position="195"/>
    </location>
</feature>
<dbReference type="AlphaFoldDB" id="A0A4R1MY43"/>
<dbReference type="SMART" id="SM00849">
    <property type="entry name" value="Lactamase_B"/>
    <property type="match status" value="1"/>
</dbReference>
<proteinExistence type="predicted"/>
<comment type="caution">
    <text evidence="2">The sequence shown here is derived from an EMBL/GenBank/DDBJ whole genome shotgun (WGS) entry which is preliminary data.</text>
</comment>
<dbReference type="InterPro" id="IPR001279">
    <property type="entry name" value="Metallo-B-lactamas"/>
</dbReference>
<dbReference type="Gene3D" id="3.60.15.10">
    <property type="entry name" value="Ribonuclease Z/Hydroxyacylglutathione hydrolase-like"/>
    <property type="match status" value="1"/>
</dbReference>
<sequence>MSMYLSSIASGSSGNCIYVGSEQTNLIIDAGVSGKKIECGLNSIGLKTAEMDGIFVTHEHSDHIKGIGVVARRYGIPIYATQETAQAILNTQSVGKIPEGLIHIINSNEDLHIKDLTIHPYNIPHDAVDPVCYTIMNDQKKVSIATDLGNYNDYIIEKLSDSNILFIEANHDINMLQVGAYPYFLKQRILGEEGHLSNESCGQLIAKLSHSALEHIVLGHLSNENNFEELAFKTVQMEINALCDYNADELNMFVASRKEHSKRIAI</sequence>
<name>A0A4R1MY43_9FIRM</name>
<dbReference type="SUPFAM" id="SSF56281">
    <property type="entry name" value="Metallo-hydrolase/oxidoreductase"/>
    <property type="match status" value="1"/>
</dbReference>
<dbReference type="Pfam" id="PF12706">
    <property type="entry name" value="Lactamase_B_2"/>
    <property type="match status" value="1"/>
</dbReference>
<gene>
    <name evidence="2" type="ORF">EDC19_0616</name>
</gene>
<dbReference type="InterPro" id="IPR052533">
    <property type="entry name" value="WalJ/YycJ-like"/>
</dbReference>
<accession>A0A4R1MY43</accession>
<keyword evidence="3" id="KW-1185">Reference proteome</keyword>
<organism evidence="2 3">
    <name type="scientific">Natranaerovirga hydrolytica</name>
    <dbReference type="NCBI Taxonomy" id="680378"/>
    <lineage>
        <taxon>Bacteria</taxon>
        <taxon>Bacillati</taxon>
        <taxon>Bacillota</taxon>
        <taxon>Clostridia</taxon>
        <taxon>Lachnospirales</taxon>
        <taxon>Natranaerovirgaceae</taxon>
        <taxon>Natranaerovirga</taxon>
    </lineage>
</organism>
<dbReference type="PANTHER" id="PTHR47619">
    <property type="entry name" value="METALLO-HYDROLASE YYCJ-RELATED"/>
    <property type="match status" value="1"/>
</dbReference>
<protein>
    <submittedName>
        <fullName evidence="2">Phosphoribosyl 1,2-cyclic phosphodiesterase</fullName>
    </submittedName>
</protein>
<evidence type="ECO:0000313" key="3">
    <source>
        <dbReference type="Proteomes" id="UP000294545"/>
    </source>
</evidence>
<reference evidence="2 3" key="1">
    <citation type="submission" date="2019-03" db="EMBL/GenBank/DDBJ databases">
        <title>Genomic Encyclopedia of Type Strains, Phase IV (KMG-IV): sequencing the most valuable type-strain genomes for metagenomic binning, comparative biology and taxonomic classification.</title>
        <authorList>
            <person name="Goeker M."/>
        </authorList>
    </citation>
    <scope>NUCLEOTIDE SEQUENCE [LARGE SCALE GENOMIC DNA]</scope>
    <source>
        <strain evidence="2 3">DSM 24176</strain>
    </source>
</reference>